<feature type="compositionally biased region" description="Polar residues" evidence="6">
    <location>
        <begin position="1"/>
        <end position="22"/>
    </location>
</feature>
<accession>A0A139SK27</accession>
<dbReference type="SUPFAM" id="SSF55920">
    <property type="entry name" value="Creatinase/aminopeptidase"/>
    <property type="match status" value="1"/>
</dbReference>
<evidence type="ECO:0000256" key="2">
    <source>
        <dbReference type="ARBA" id="ARBA00022723"/>
    </source>
</evidence>
<organism evidence="8 9">
    <name type="scientific">Cephaloticoccus capnophilus</name>
    <dbReference type="NCBI Taxonomy" id="1548208"/>
    <lineage>
        <taxon>Bacteria</taxon>
        <taxon>Pseudomonadati</taxon>
        <taxon>Verrucomicrobiota</taxon>
        <taxon>Opitutia</taxon>
        <taxon>Opitutales</taxon>
        <taxon>Opitutaceae</taxon>
        <taxon>Cephaloticoccus</taxon>
    </lineage>
</organism>
<keyword evidence="2 5" id="KW-0479">Metal-binding</keyword>
<dbReference type="Gene3D" id="3.90.230.10">
    <property type="entry name" value="Creatinase/methionine aminopeptidase superfamily"/>
    <property type="match status" value="1"/>
</dbReference>
<dbReference type="PANTHER" id="PTHR46112">
    <property type="entry name" value="AMINOPEPTIDASE"/>
    <property type="match status" value="1"/>
</dbReference>
<dbReference type="PROSITE" id="PS00491">
    <property type="entry name" value="PROLINE_PEPTIDASE"/>
    <property type="match status" value="1"/>
</dbReference>
<dbReference type="AlphaFoldDB" id="A0A139SK27"/>
<evidence type="ECO:0000256" key="4">
    <source>
        <dbReference type="ARBA" id="ARBA00023049"/>
    </source>
</evidence>
<evidence type="ECO:0000256" key="3">
    <source>
        <dbReference type="ARBA" id="ARBA00022801"/>
    </source>
</evidence>
<protein>
    <submittedName>
        <fullName evidence="8">Peptidase M24</fullName>
    </submittedName>
</protein>
<dbReference type="InterPro" id="IPR050659">
    <property type="entry name" value="Peptidase_M24B"/>
</dbReference>
<dbReference type="Pfam" id="PF00557">
    <property type="entry name" value="Peptidase_M24"/>
    <property type="match status" value="1"/>
</dbReference>
<sequence>MAHLTTINPRSPHVTSPRSSPASEKKSREAATLIYADTATNADQLYFSRVDVHDPFIAFGIGGKRYTVQSALEFGRVKKARSFDEVLALEEWSERAKKAFSARAKNTTSARTRTPVAIGPAEIIATIAKAKRIRRFRVASDFPAALFVKLGALGVEVEIADGPLFPEREIKSPREAAAIREGNRLSSVGFSAVEDILRRTKIRGRELIFEGRPLSSERLHFAIQAAILAEGGRADDTIAAGGDQACDPHERGHGPLRPHELIIVDIFPRVVKTGYFGDMTRTYLKGRASEAQRRLVATVHAAQRAGIAAVREGVDGAHVHGEVLKTFAAAGYETRRGPHGSVGFFHGTGHGVGLAIHEAPRVNSQPYTLKKGSVITVEPGLYYPGLGGCRIEDVVQVGARGAKPLSSHPYDWEIR</sequence>
<keyword evidence="9" id="KW-1185">Reference proteome</keyword>
<comment type="similarity">
    <text evidence="5">Belongs to the peptidase M24B family.</text>
</comment>
<dbReference type="GO" id="GO:0008237">
    <property type="term" value="F:metallopeptidase activity"/>
    <property type="evidence" value="ECO:0007669"/>
    <property type="project" value="UniProtKB-KW"/>
</dbReference>
<keyword evidence="1" id="KW-0645">Protease</keyword>
<evidence type="ECO:0000259" key="7">
    <source>
        <dbReference type="Pfam" id="PF00557"/>
    </source>
</evidence>
<dbReference type="GO" id="GO:0006508">
    <property type="term" value="P:proteolysis"/>
    <property type="evidence" value="ECO:0007669"/>
    <property type="project" value="UniProtKB-KW"/>
</dbReference>
<evidence type="ECO:0000313" key="9">
    <source>
        <dbReference type="Proteomes" id="UP000071392"/>
    </source>
</evidence>
<comment type="caution">
    <text evidence="8">The sequence shown here is derived from an EMBL/GenBank/DDBJ whole genome shotgun (WGS) entry which is preliminary data.</text>
</comment>
<dbReference type="InterPro" id="IPR036005">
    <property type="entry name" value="Creatinase/aminopeptidase-like"/>
</dbReference>
<dbReference type="PANTHER" id="PTHR46112:SF2">
    <property type="entry name" value="XAA-PRO AMINOPEPTIDASE P-RELATED"/>
    <property type="match status" value="1"/>
</dbReference>
<name>A0A139SK27_9BACT</name>
<feature type="domain" description="Peptidase M24" evidence="7">
    <location>
        <begin position="178"/>
        <end position="397"/>
    </location>
</feature>
<dbReference type="InterPro" id="IPR000994">
    <property type="entry name" value="Pept_M24"/>
</dbReference>
<dbReference type="EMBL" id="LSZP01000047">
    <property type="protein sequence ID" value="KXU34932.1"/>
    <property type="molecule type" value="Genomic_DNA"/>
</dbReference>
<dbReference type="Proteomes" id="UP000071392">
    <property type="component" value="Unassembled WGS sequence"/>
</dbReference>
<dbReference type="GO" id="GO:0046872">
    <property type="term" value="F:metal ion binding"/>
    <property type="evidence" value="ECO:0007669"/>
    <property type="project" value="UniProtKB-KW"/>
</dbReference>
<gene>
    <name evidence="8" type="ORF">AXK12_06705</name>
</gene>
<keyword evidence="4" id="KW-0482">Metalloprotease</keyword>
<evidence type="ECO:0000256" key="1">
    <source>
        <dbReference type="ARBA" id="ARBA00022670"/>
    </source>
</evidence>
<evidence type="ECO:0000313" key="8">
    <source>
        <dbReference type="EMBL" id="KXU34932.1"/>
    </source>
</evidence>
<reference evidence="8 9" key="1">
    <citation type="submission" date="2016-02" db="EMBL/GenBank/DDBJ databases">
        <authorList>
            <person name="Wen L."/>
            <person name="He K."/>
            <person name="Yang H."/>
        </authorList>
    </citation>
    <scope>NUCLEOTIDE SEQUENCE [LARGE SCALE GENOMIC DNA]</scope>
    <source>
        <strain evidence="8 9">CV41</strain>
    </source>
</reference>
<dbReference type="InterPro" id="IPR001131">
    <property type="entry name" value="Peptidase_M24B_aminopep-P_CS"/>
</dbReference>
<keyword evidence="3" id="KW-0378">Hydrolase</keyword>
<evidence type="ECO:0000256" key="6">
    <source>
        <dbReference type="SAM" id="MobiDB-lite"/>
    </source>
</evidence>
<feature type="region of interest" description="Disordered" evidence="6">
    <location>
        <begin position="1"/>
        <end position="27"/>
    </location>
</feature>
<proteinExistence type="inferred from homology"/>
<evidence type="ECO:0000256" key="5">
    <source>
        <dbReference type="RuleBase" id="RU000590"/>
    </source>
</evidence>
<dbReference type="STRING" id="1548208.AXK12_06705"/>